<dbReference type="PROSITE" id="PS51257">
    <property type="entry name" value="PROKAR_LIPOPROTEIN"/>
    <property type="match status" value="1"/>
</dbReference>
<organism evidence="3 4">
    <name type="scientific">Paludisphaera mucosa</name>
    <dbReference type="NCBI Taxonomy" id="3030827"/>
    <lineage>
        <taxon>Bacteria</taxon>
        <taxon>Pseudomonadati</taxon>
        <taxon>Planctomycetota</taxon>
        <taxon>Planctomycetia</taxon>
        <taxon>Isosphaerales</taxon>
        <taxon>Isosphaeraceae</taxon>
        <taxon>Paludisphaera</taxon>
    </lineage>
</organism>
<proteinExistence type="predicted"/>
<feature type="compositionally biased region" description="Basic and acidic residues" evidence="1">
    <location>
        <begin position="134"/>
        <end position="148"/>
    </location>
</feature>
<gene>
    <name evidence="3" type="ORF">PZE19_28060</name>
</gene>
<comment type="caution">
    <text evidence="3">The sequence shown here is derived from an EMBL/GenBank/DDBJ whole genome shotgun (WGS) entry which is preliminary data.</text>
</comment>
<name>A0ABT6FJA3_9BACT</name>
<feature type="chain" id="PRO_5046822828" description="Lipoprotein" evidence="2">
    <location>
        <begin position="20"/>
        <end position="156"/>
    </location>
</feature>
<evidence type="ECO:0000256" key="1">
    <source>
        <dbReference type="SAM" id="MobiDB-lite"/>
    </source>
</evidence>
<dbReference type="Proteomes" id="UP001216907">
    <property type="component" value="Unassembled WGS sequence"/>
</dbReference>
<feature type="signal peptide" evidence="2">
    <location>
        <begin position="1"/>
        <end position="19"/>
    </location>
</feature>
<evidence type="ECO:0000313" key="3">
    <source>
        <dbReference type="EMBL" id="MDG3007637.1"/>
    </source>
</evidence>
<evidence type="ECO:0000256" key="2">
    <source>
        <dbReference type="SAM" id="SignalP"/>
    </source>
</evidence>
<dbReference type="EMBL" id="JARRAG010000002">
    <property type="protein sequence ID" value="MDG3007637.1"/>
    <property type="molecule type" value="Genomic_DNA"/>
</dbReference>
<dbReference type="RefSeq" id="WP_277863911.1">
    <property type="nucleotide sequence ID" value="NZ_JARRAG010000002.1"/>
</dbReference>
<sequence length="156" mass="16062">MTKLSRMTLPTLALAAALAAGCGGDPNPPNSPQLYQNNVLAEVGDMYNTHFVQHKKPPQGLKDLSPFADTLPTGLGAARRGEVVVLWGVDPVDPAGSDAAGEEILAYLKEAPESGGGVLTRNLKVKSMTADEFKAAPKAAGKVEEPAKAGKSGKAG</sequence>
<keyword evidence="2" id="KW-0732">Signal</keyword>
<keyword evidence="4" id="KW-1185">Reference proteome</keyword>
<feature type="region of interest" description="Disordered" evidence="1">
    <location>
        <begin position="134"/>
        <end position="156"/>
    </location>
</feature>
<protein>
    <recommendedName>
        <fullName evidence="5">Lipoprotein</fullName>
    </recommendedName>
</protein>
<evidence type="ECO:0008006" key="5">
    <source>
        <dbReference type="Google" id="ProtNLM"/>
    </source>
</evidence>
<reference evidence="3 4" key="1">
    <citation type="submission" date="2023-03" db="EMBL/GenBank/DDBJ databases">
        <title>Paludisphaera mucosa sp. nov. a novel planctomycete from northern fen.</title>
        <authorList>
            <person name="Ivanova A."/>
        </authorList>
    </citation>
    <scope>NUCLEOTIDE SEQUENCE [LARGE SCALE GENOMIC DNA]</scope>
    <source>
        <strain evidence="3 4">Pla2</strain>
    </source>
</reference>
<evidence type="ECO:0000313" key="4">
    <source>
        <dbReference type="Proteomes" id="UP001216907"/>
    </source>
</evidence>
<accession>A0ABT6FJA3</accession>